<dbReference type="InterPro" id="IPR006315">
    <property type="entry name" value="OM_autotransptr_brl_dom"/>
</dbReference>
<dbReference type="NCBIfam" id="TIGR01414">
    <property type="entry name" value="autotrans_barl"/>
    <property type="match status" value="1"/>
</dbReference>
<protein>
    <submittedName>
        <fullName evidence="4">Outer membrane autotransporter barrel domain-containing protein</fullName>
    </submittedName>
</protein>
<dbReference type="EMBL" id="FUWJ01000016">
    <property type="protein sequence ID" value="SKA38837.1"/>
    <property type="molecule type" value="Genomic_DNA"/>
</dbReference>
<feature type="chain" id="PRO_5012865967" evidence="2">
    <location>
        <begin position="26"/>
        <end position="884"/>
    </location>
</feature>
<gene>
    <name evidence="4" type="ORF">SAMN02745126_06117</name>
</gene>
<feature type="compositionally biased region" description="Gly residues" evidence="1">
    <location>
        <begin position="105"/>
        <end position="119"/>
    </location>
</feature>
<feature type="compositionally biased region" description="Gly residues" evidence="1">
    <location>
        <begin position="130"/>
        <end position="148"/>
    </location>
</feature>
<dbReference type="Pfam" id="PF03797">
    <property type="entry name" value="Autotransporter"/>
    <property type="match status" value="1"/>
</dbReference>
<dbReference type="Proteomes" id="UP000190092">
    <property type="component" value="Unassembled WGS sequence"/>
</dbReference>
<reference evidence="5" key="1">
    <citation type="submission" date="2017-02" db="EMBL/GenBank/DDBJ databases">
        <authorList>
            <person name="Varghese N."/>
            <person name="Submissions S."/>
        </authorList>
    </citation>
    <scope>NUCLEOTIDE SEQUENCE [LARGE SCALE GENOMIC DNA]</scope>
    <source>
        <strain evidence="5">ATCC 27094</strain>
    </source>
</reference>
<organism evidence="4 5">
    <name type="scientific">Enhydrobacter aerosaccus</name>
    <dbReference type="NCBI Taxonomy" id="225324"/>
    <lineage>
        <taxon>Bacteria</taxon>
        <taxon>Pseudomonadati</taxon>
        <taxon>Pseudomonadota</taxon>
        <taxon>Alphaproteobacteria</taxon>
        <taxon>Hyphomicrobiales</taxon>
        <taxon>Enhydrobacter</taxon>
    </lineage>
</organism>
<feature type="compositionally biased region" description="Gly residues" evidence="1">
    <location>
        <begin position="69"/>
        <end position="90"/>
    </location>
</feature>
<evidence type="ECO:0000313" key="5">
    <source>
        <dbReference type="Proteomes" id="UP000190092"/>
    </source>
</evidence>
<dbReference type="SMART" id="SM00869">
    <property type="entry name" value="Autotransporter"/>
    <property type="match status" value="1"/>
</dbReference>
<proteinExistence type="predicted"/>
<dbReference type="STRING" id="225324.SAMN02745126_06117"/>
<feature type="signal peptide" evidence="2">
    <location>
        <begin position="1"/>
        <end position="25"/>
    </location>
</feature>
<dbReference type="PROSITE" id="PS51208">
    <property type="entry name" value="AUTOTRANSPORTER"/>
    <property type="match status" value="1"/>
</dbReference>
<evidence type="ECO:0000259" key="3">
    <source>
        <dbReference type="PROSITE" id="PS51208"/>
    </source>
</evidence>
<feature type="domain" description="Autotransporter" evidence="3">
    <location>
        <begin position="607"/>
        <end position="884"/>
    </location>
</feature>
<accession>A0A1T4TEH1</accession>
<dbReference type="AlphaFoldDB" id="A0A1T4TEH1"/>
<keyword evidence="2" id="KW-0732">Signal</keyword>
<dbReference type="SUPFAM" id="SSF103515">
    <property type="entry name" value="Autotransporter"/>
    <property type="match status" value="1"/>
</dbReference>
<keyword evidence="5" id="KW-1185">Reference proteome</keyword>
<evidence type="ECO:0000256" key="1">
    <source>
        <dbReference type="SAM" id="MobiDB-lite"/>
    </source>
</evidence>
<feature type="region of interest" description="Disordered" evidence="1">
    <location>
        <begin position="69"/>
        <end position="148"/>
    </location>
</feature>
<dbReference type="InterPro" id="IPR005546">
    <property type="entry name" value="Autotransporte_beta"/>
</dbReference>
<evidence type="ECO:0000313" key="4">
    <source>
        <dbReference type="EMBL" id="SKA38837.1"/>
    </source>
</evidence>
<name>A0A1T4TEH1_9HYPH</name>
<feature type="compositionally biased region" description="Low complexity" evidence="1">
    <location>
        <begin position="120"/>
        <end position="129"/>
    </location>
</feature>
<dbReference type="RefSeq" id="WP_170921233.1">
    <property type="nucleotide sequence ID" value="NZ_FUWJ01000016.1"/>
</dbReference>
<sequence>MHRNRLLPSVAAVLLTASMPAPASADGGAGGASTGYSGGAGGTGYGGAAGQNGPGAGAGGGGGGGAGGGTGGAGGGWSGATSPGGAGGSSSGSNGQDAPNARALIGGGGGGGGGNGNGAGTATVANSGTMTGGSGGRGGNGGDESGGGGGGAGGYGAIVTGTAASSNSGTIQAGAGGAGGAGRASTGHGGNGGDGGIGVLFTNSSATVVTFTNTGTVSGGDAGAAGGADVSSQHGSNGAAGVGIVGKNLTVINSGTIAGGTNVGGGSANAVTFTGGNNTLQLRAGSTVTGNVVDQTGNGTFQLGGSSSSSLAVSTIGAAAQYQGFSTFQSVGSGTWTLTGTNNSTMSWAVNSGSLLVNGSMTGTNFTVNSGGLLSGSGTIGSTTVNSGGTVQPGDTYVTLNIVGAFTQGSGSTYAPSVNAAGQSDRINVTGTATIQTGATVSVQAASGSYARNTTYTILTATGGVTGTYSRVTSNLAFLTPSLSYDTDNVYLTLLSSGTSFRSGARTGNQFAVGAVLDRQNAGATGDFATVLNALYALDTVQGPKALDAISGQPIANFGTTNAAMSSAVMNTIGNTLASFHGGMSGGSHVAMANGGADGSCDFTCDADPQKYGAWISGVGGMGSVLGNTNSATLTYSMGGTAVGADYAFSQQFKLGIGASYVGGTQWVNGFSGNSTSDAVSGFLYASYDPGKLYVDGMAGYTYANNRSNRSIVIPGLAPRIAIGSTVANQFMAQLETGYKVDLIPALAATPFARLQGSTTSQNGFTESGADSLNLAVAGQTTNSLRTTLGADFSASIAHMDFDVRLGWEHENADTGRPMTASFAGAPGNAFTVYGATPQRDSAVVGFAFKTVIAEATELYARYDGEISVGSNNNAFTLGLRMTW</sequence>
<dbReference type="InterPro" id="IPR036709">
    <property type="entry name" value="Autotransporte_beta_dom_sf"/>
</dbReference>
<dbReference type="GO" id="GO:0019867">
    <property type="term" value="C:outer membrane"/>
    <property type="evidence" value="ECO:0007669"/>
    <property type="project" value="InterPro"/>
</dbReference>
<evidence type="ECO:0000256" key="2">
    <source>
        <dbReference type="SAM" id="SignalP"/>
    </source>
</evidence>
<dbReference type="Gene3D" id="2.40.128.130">
    <property type="entry name" value="Autotransporter beta-domain"/>
    <property type="match status" value="1"/>
</dbReference>